<keyword evidence="1" id="KW-1133">Transmembrane helix</keyword>
<accession>A0A9P1ISJ6</accession>
<feature type="transmembrane region" description="Helical" evidence="1">
    <location>
        <begin position="241"/>
        <end position="259"/>
    </location>
</feature>
<proteinExistence type="predicted"/>
<keyword evidence="3" id="KW-1185">Reference proteome</keyword>
<feature type="transmembrane region" description="Helical" evidence="1">
    <location>
        <begin position="279"/>
        <end position="299"/>
    </location>
</feature>
<name>A0A9P1ISJ6_9PELO</name>
<comment type="caution">
    <text evidence="2">The sequence shown here is derived from an EMBL/GenBank/DDBJ whole genome shotgun (WGS) entry which is preliminary data.</text>
</comment>
<dbReference type="Gene3D" id="1.20.1070.10">
    <property type="entry name" value="Rhodopsin 7-helix transmembrane proteins"/>
    <property type="match status" value="1"/>
</dbReference>
<dbReference type="OrthoDB" id="5783895at2759"/>
<dbReference type="PANTHER" id="PTHR45907">
    <property type="entry name" value="SERPENTINE RECEPTOR, CLASS J"/>
    <property type="match status" value="1"/>
</dbReference>
<organism evidence="2 3">
    <name type="scientific">Caenorhabditis angaria</name>
    <dbReference type="NCBI Taxonomy" id="860376"/>
    <lineage>
        <taxon>Eukaryota</taxon>
        <taxon>Metazoa</taxon>
        <taxon>Ecdysozoa</taxon>
        <taxon>Nematoda</taxon>
        <taxon>Chromadorea</taxon>
        <taxon>Rhabditida</taxon>
        <taxon>Rhabditina</taxon>
        <taxon>Rhabditomorpha</taxon>
        <taxon>Rhabditoidea</taxon>
        <taxon>Rhabditidae</taxon>
        <taxon>Peloderinae</taxon>
        <taxon>Caenorhabditis</taxon>
    </lineage>
</organism>
<evidence type="ECO:0000313" key="2">
    <source>
        <dbReference type="EMBL" id="CAI5449971.1"/>
    </source>
</evidence>
<dbReference type="InterPro" id="IPR019423">
    <property type="entry name" value="7TM_GPCR_serpentine_rcpt_Srj"/>
</dbReference>
<dbReference type="Proteomes" id="UP001152747">
    <property type="component" value="Unassembled WGS sequence"/>
</dbReference>
<protein>
    <recommendedName>
        <fullName evidence="4">G-protein coupled receptors family 1 profile domain-containing protein</fullName>
    </recommendedName>
</protein>
<gene>
    <name evidence="2" type="ORF">CAMP_LOCUS12608</name>
</gene>
<feature type="transmembrane region" description="Helical" evidence="1">
    <location>
        <begin position="42"/>
        <end position="61"/>
    </location>
</feature>
<keyword evidence="1" id="KW-0472">Membrane</keyword>
<dbReference type="Pfam" id="PF10319">
    <property type="entry name" value="7TM_GPCR_Srj"/>
    <property type="match status" value="1"/>
</dbReference>
<keyword evidence="1" id="KW-0812">Transmembrane</keyword>
<dbReference type="AlphaFoldDB" id="A0A9P1ISJ6"/>
<reference evidence="2" key="1">
    <citation type="submission" date="2022-11" db="EMBL/GenBank/DDBJ databases">
        <authorList>
            <person name="Kikuchi T."/>
        </authorList>
    </citation>
    <scope>NUCLEOTIDE SEQUENCE</scope>
    <source>
        <strain evidence="2">PS1010</strain>
    </source>
</reference>
<evidence type="ECO:0000313" key="3">
    <source>
        <dbReference type="Proteomes" id="UP001152747"/>
    </source>
</evidence>
<evidence type="ECO:0008006" key="4">
    <source>
        <dbReference type="Google" id="ProtNLM"/>
    </source>
</evidence>
<feature type="transmembrane region" description="Helical" evidence="1">
    <location>
        <begin position="130"/>
        <end position="153"/>
    </location>
</feature>
<evidence type="ECO:0000256" key="1">
    <source>
        <dbReference type="SAM" id="Phobius"/>
    </source>
</evidence>
<dbReference type="PANTHER" id="PTHR45907:SF1">
    <property type="entry name" value="SERPENTINE RECEPTOR, CLASS J"/>
    <property type="match status" value="1"/>
</dbReference>
<feature type="transmembrane region" description="Helical" evidence="1">
    <location>
        <begin position="200"/>
        <end position="221"/>
    </location>
</feature>
<dbReference type="SUPFAM" id="SSF81321">
    <property type="entry name" value="Family A G protein-coupled receptor-like"/>
    <property type="match status" value="1"/>
</dbReference>
<feature type="transmembrane region" description="Helical" evidence="1">
    <location>
        <begin position="13"/>
        <end position="30"/>
    </location>
</feature>
<sequence length="330" mass="37716">MDTGFVHHYFPQIFGYLSYIANLLFIYICLKCTRPMGSYKYMLAMFGAFDMAYSAIDMLVVMGSHSEGNTFCLFISDGPFINEIETGFTALCIRCAFVSLSYGILEVHFIYRYIALVKPYYLPCFTDPKWITLIILGILTQGTLWFCAVFILLKGDDEMRSYLAEPLRRTYGVDVYKIPILGSTYWGASTGLIVRTSIGIIIITSISCFTIIFCIWVGWTIHKKLAVVQMSENTKKMHRNLLRSLAVQTFIPFVISYLPCTITWTVPLLHIDSKTLNNYAAMAISIFPFVDPMAIIFFLPEFRTSLFNIICFWKKRARVAQDTSSSDQRA</sequence>
<dbReference type="EMBL" id="CANHGI010000005">
    <property type="protein sequence ID" value="CAI5449971.1"/>
    <property type="molecule type" value="Genomic_DNA"/>
</dbReference>